<dbReference type="CDD" id="cd03216">
    <property type="entry name" value="ABC_Carb_Monos_I"/>
    <property type="match status" value="1"/>
</dbReference>
<dbReference type="Proteomes" id="UP001499967">
    <property type="component" value="Unassembled WGS sequence"/>
</dbReference>
<reference evidence="6 7" key="1">
    <citation type="journal article" date="2019" name="Int. J. Syst. Evol. Microbiol.">
        <title>The Global Catalogue of Microorganisms (GCM) 10K type strain sequencing project: providing services to taxonomists for standard genome sequencing and annotation.</title>
        <authorList>
            <consortium name="The Broad Institute Genomics Platform"/>
            <consortium name="The Broad Institute Genome Sequencing Center for Infectious Disease"/>
            <person name="Wu L."/>
            <person name="Ma J."/>
        </authorList>
    </citation>
    <scope>NUCLEOTIDE SEQUENCE [LARGE SCALE GENOMIC DNA]</scope>
    <source>
        <strain evidence="6 7">JCM 11117</strain>
    </source>
</reference>
<gene>
    <name evidence="6" type="ORF">GCM10009559_19820</name>
</gene>
<dbReference type="EMBL" id="BAAAHP010000055">
    <property type="protein sequence ID" value="GAA0931581.1"/>
    <property type="molecule type" value="Genomic_DNA"/>
</dbReference>
<comment type="caution">
    <text evidence="6">The sequence shown here is derived from an EMBL/GenBank/DDBJ whole genome shotgun (WGS) entry which is preliminary data.</text>
</comment>
<dbReference type="InterPro" id="IPR027417">
    <property type="entry name" value="P-loop_NTPase"/>
</dbReference>
<evidence type="ECO:0000313" key="7">
    <source>
        <dbReference type="Proteomes" id="UP001499967"/>
    </source>
</evidence>
<keyword evidence="3" id="KW-0547">Nucleotide-binding</keyword>
<dbReference type="SMART" id="SM00382">
    <property type="entry name" value="AAA"/>
    <property type="match status" value="2"/>
</dbReference>
<dbReference type="Pfam" id="PF00005">
    <property type="entry name" value="ABC_tran"/>
    <property type="match status" value="2"/>
</dbReference>
<keyword evidence="1" id="KW-0813">Transport</keyword>
<evidence type="ECO:0000256" key="3">
    <source>
        <dbReference type="ARBA" id="ARBA00022741"/>
    </source>
</evidence>
<evidence type="ECO:0000313" key="6">
    <source>
        <dbReference type="EMBL" id="GAA0931581.1"/>
    </source>
</evidence>
<evidence type="ECO:0000259" key="5">
    <source>
        <dbReference type="PROSITE" id="PS50893"/>
    </source>
</evidence>
<organism evidence="6 7">
    <name type="scientific">Pseudonocardia zijingensis</name>
    <dbReference type="NCBI Taxonomy" id="153376"/>
    <lineage>
        <taxon>Bacteria</taxon>
        <taxon>Bacillati</taxon>
        <taxon>Actinomycetota</taxon>
        <taxon>Actinomycetes</taxon>
        <taxon>Pseudonocardiales</taxon>
        <taxon>Pseudonocardiaceae</taxon>
        <taxon>Pseudonocardia</taxon>
    </lineage>
</organism>
<dbReference type="CDD" id="cd03215">
    <property type="entry name" value="ABC_Carb_Monos_II"/>
    <property type="match status" value="1"/>
</dbReference>
<proteinExistence type="predicted"/>
<keyword evidence="4 6" id="KW-0067">ATP-binding</keyword>
<evidence type="ECO:0000256" key="2">
    <source>
        <dbReference type="ARBA" id="ARBA00022737"/>
    </source>
</evidence>
<dbReference type="GO" id="GO:0005524">
    <property type="term" value="F:ATP binding"/>
    <property type="evidence" value="ECO:0007669"/>
    <property type="project" value="UniProtKB-KW"/>
</dbReference>
<dbReference type="PANTHER" id="PTHR43790:SF9">
    <property type="entry name" value="GALACTOFURANOSE TRANSPORTER ATP-BINDING PROTEIN YTFR"/>
    <property type="match status" value="1"/>
</dbReference>
<name>A0ABN1PQ39_9PSEU</name>
<dbReference type="InterPro" id="IPR017871">
    <property type="entry name" value="ABC_transporter-like_CS"/>
</dbReference>
<dbReference type="SUPFAM" id="SSF52540">
    <property type="entry name" value="P-loop containing nucleoside triphosphate hydrolases"/>
    <property type="match status" value="2"/>
</dbReference>
<feature type="domain" description="ABC transporter" evidence="5">
    <location>
        <begin position="5"/>
        <end position="248"/>
    </location>
</feature>
<dbReference type="PROSITE" id="PS50893">
    <property type="entry name" value="ABC_TRANSPORTER_2"/>
    <property type="match status" value="2"/>
</dbReference>
<keyword evidence="7" id="KW-1185">Reference proteome</keyword>
<evidence type="ECO:0000256" key="1">
    <source>
        <dbReference type="ARBA" id="ARBA00022448"/>
    </source>
</evidence>
<feature type="domain" description="ABC transporter" evidence="5">
    <location>
        <begin position="259"/>
        <end position="502"/>
    </location>
</feature>
<dbReference type="Gene3D" id="3.40.50.300">
    <property type="entry name" value="P-loop containing nucleotide triphosphate hydrolases"/>
    <property type="match status" value="2"/>
</dbReference>
<dbReference type="PROSITE" id="PS00211">
    <property type="entry name" value="ABC_TRANSPORTER_1"/>
    <property type="match status" value="1"/>
</dbReference>
<accession>A0ABN1PQ39</accession>
<protein>
    <submittedName>
        <fullName evidence="6">Sugar ABC transporter ATP-binding protein</fullName>
    </submittedName>
</protein>
<dbReference type="InterPro" id="IPR003593">
    <property type="entry name" value="AAA+_ATPase"/>
</dbReference>
<dbReference type="PANTHER" id="PTHR43790">
    <property type="entry name" value="CARBOHYDRATE TRANSPORT ATP-BINDING PROTEIN MG119-RELATED"/>
    <property type="match status" value="1"/>
</dbReference>
<keyword evidence="2" id="KW-0677">Repeat</keyword>
<evidence type="ECO:0000256" key="4">
    <source>
        <dbReference type="ARBA" id="ARBA00022840"/>
    </source>
</evidence>
<sequence>MVATVELHDVRHAFGGNPVLRGVSIGWDAGEVLALMGANGAGKSTLIKVLAGVHPLQHGRISVGGTPLSAADGPLAARRLGIETVHQRIDEGVVPGLSVAENLLFERIAQSELPAVGSLRRLLPAAREVAAGLGLDWSDATLRRDIHELGIADQQLVLLARALSRRPRLLVLDEPTSALSAAETDRLFGVVDDMRRSGVAVLYVSHRIGEIDRLADRIAVLRDGSIRSEQAKPFDWPAAVRDMLGERGAQELVEIHDRRGDEDVLQLRGAQLFPGSAPFDLTLRRGEVTGVVGLLGAGKSELALGVFGAQPFAAGTMRLAGEPYAPASPADAVAREVYLVPEDRAAQAMLPGWSIARTASLPFLRALSPRGVLRRGKERADGRAVVERFDVVASSETQPVDALSGGNQQKVVVGRWLRGQPRVMVLDEPFRGIDIGARHDLSHRLRELAAEGSAVLVLASDVDEVLEVADRVVVLVEGVPRLDARSVDVTRDRIVAQMAALTRAEPHGEGVA</sequence>
<dbReference type="InterPro" id="IPR003439">
    <property type="entry name" value="ABC_transporter-like_ATP-bd"/>
</dbReference>
<dbReference type="InterPro" id="IPR050107">
    <property type="entry name" value="ABC_carbohydrate_import_ATPase"/>
</dbReference>